<dbReference type="CDD" id="cd03281">
    <property type="entry name" value="ABC_MSH5_euk"/>
    <property type="match status" value="1"/>
</dbReference>
<dbReference type="Proteomes" id="UP000191500">
    <property type="component" value="Unassembled WGS sequence"/>
</dbReference>
<evidence type="ECO:0000256" key="9">
    <source>
        <dbReference type="ARBA" id="ARBA00023254"/>
    </source>
</evidence>
<dbReference type="AlphaFoldDB" id="A0A1V6UQX1"/>
<keyword evidence="5" id="KW-0547">Nucleotide-binding</keyword>
<dbReference type="InterPro" id="IPR000432">
    <property type="entry name" value="DNA_mismatch_repair_MutS_C"/>
</dbReference>
<evidence type="ECO:0000256" key="11">
    <source>
        <dbReference type="ARBA" id="ARBA00077470"/>
    </source>
</evidence>
<dbReference type="SUPFAM" id="SSF48334">
    <property type="entry name" value="DNA repair protein MutS, domain III"/>
    <property type="match status" value="1"/>
</dbReference>
<feature type="region of interest" description="Disordered" evidence="12">
    <location>
        <begin position="23"/>
        <end position="87"/>
    </location>
</feature>
<evidence type="ECO:0000256" key="4">
    <source>
        <dbReference type="ARBA" id="ARBA00022454"/>
    </source>
</evidence>
<dbReference type="PANTHER" id="PTHR11361">
    <property type="entry name" value="DNA MISMATCH REPAIR PROTEIN MUTS FAMILY MEMBER"/>
    <property type="match status" value="1"/>
</dbReference>
<proteinExistence type="inferred from homology"/>
<dbReference type="Gene3D" id="1.10.1420.10">
    <property type="match status" value="1"/>
</dbReference>
<gene>
    <name evidence="14" type="ORF">PENCOP_c005G07611</name>
</gene>
<dbReference type="EMBL" id="MDDG01000005">
    <property type="protein sequence ID" value="OQE40807.1"/>
    <property type="molecule type" value="Genomic_DNA"/>
</dbReference>
<evidence type="ECO:0000259" key="13">
    <source>
        <dbReference type="PROSITE" id="PS00486"/>
    </source>
</evidence>
<comment type="similarity">
    <text evidence="3">Belongs to the DNA mismatch repair MutS family.</text>
</comment>
<evidence type="ECO:0000256" key="7">
    <source>
        <dbReference type="ARBA" id="ARBA00023125"/>
    </source>
</evidence>
<keyword evidence="6" id="KW-0067">ATP-binding</keyword>
<protein>
    <recommendedName>
        <fullName evidence="10">DNA mismatch repair protein MSH5</fullName>
    </recommendedName>
    <alternativeName>
        <fullName evidence="11">MutS protein homolog 5</fullName>
    </alternativeName>
</protein>
<comment type="caution">
    <text evidence="14">The sequence shown here is derived from an EMBL/GenBank/DDBJ whole genome shotgun (WGS) entry which is preliminary data.</text>
</comment>
<reference evidence="15" key="1">
    <citation type="journal article" date="2017" name="Nat. Microbiol.">
        <title>Global analysis of biosynthetic gene clusters reveals vast potential of secondary metabolite production in Penicillium species.</title>
        <authorList>
            <person name="Nielsen J.C."/>
            <person name="Grijseels S."/>
            <person name="Prigent S."/>
            <person name="Ji B."/>
            <person name="Dainat J."/>
            <person name="Nielsen K.F."/>
            <person name="Frisvad J.C."/>
            <person name="Workman M."/>
            <person name="Nielsen J."/>
        </authorList>
    </citation>
    <scope>NUCLEOTIDE SEQUENCE [LARGE SCALE GENOMIC DNA]</scope>
    <source>
        <strain evidence="15">IBT 31321</strain>
    </source>
</reference>
<evidence type="ECO:0000256" key="1">
    <source>
        <dbReference type="ARBA" id="ARBA00004123"/>
    </source>
</evidence>
<dbReference type="InterPro" id="IPR045076">
    <property type="entry name" value="MutS"/>
</dbReference>
<dbReference type="InterPro" id="IPR007696">
    <property type="entry name" value="DNA_mismatch_repair_MutS_core"/>
</dbReference>
<dbReference type="GO" id="GO:0030983">
    <property type="term" value="F:mismatched DNA binding"/>
    <property type="evidence" value="ECO:0007669"/>
    <property type="project" value="InterPro"/>
</dbReference>
<evidence type="ECO:0000313" key="15">
    <source>
        <dbReference type="Proteomes" id="UP000191500"/>
    </source>
</evidence>
<dbReference type="InterPro" id="IPR027417">
    <property type="entry name" value="P-loop_NTPase"/>
</dbReference>
<keyword evidence="15" id="KW-1185">Reference proteome</keyword>
<dbReference type="Gene3D" id="3.40.50.300">
    <property type="entry name" value="P-loop containing nucleotide triphosphate hydrolases"/>
    <property type="match status" value="1"/>
</dbReference>
<dbReference type="InterPro" id="IPR011184">
    <property type="entry name" value="DNA_mismatch_repair_Msh2"/>
</dbReference>
<dbReference type="PROSITE" id="PS00486">
    <property type="entry name" value="DNA_MISMATCH_REPAIR_2"/>
    <property type="match status" value="1"/>
</dbReference>
<organism evidence="14 15">
    <name type="scientific">Penicillium coprophilum</name>
    <dbReference type="NCBI Taxonomy" id="36646"/>
    <lineage>
        <taxon>Eukaryota</taxon>
        <taxon>Fungi</taxon>
        <taxon>Dikarya</taxon>
        <taxon>Ascomycota</taxon>
        <taxon>Pezizomycotina</taxon>
        <taxon>Eurotiomycetes</taxon>
        <taxon>Eurotiomycetidae</taxon>
        <taxon>Eurotiales</taxon>
        <taxon>Aspergillaceae</taxon>
        <taxon>Penicillium</taxon>
    </lineage>
</organism>
<dbReference type="GO" id="GO:0006298">
    <property type="term" value="P:mismatch repair"/>
    <property type="evidence" value="ECO:0007669"/>
    <property type="project" value="InterPro"/>
</dbReference>
<sequence>MDTPFNLPHHFLSYRIFRYPNSTRLDTMPSTKRKRTPASRPPITHRTSGRRLGHRVPSSQGLKISSGPPQTPIIPSASQLRTPFPTDSRIETDRSVRATDDDFDDHVIAAIDMKDHGTVGCSYYSAEEEKLYLLGDSRSGDIETIDALLLQIKPTVVLTPPRVDLNSQNQDQNLAQEDVSSAYIPYQIDVRPTPEFSSSNAESKLLALKISSTHEQRIRFFVPQNGLAGPEEVDPEEMGFTLQEGRLLHISSFIEMDNPVTIGCAGAVLTYLQRRRAAAPSSFEDGNEYQIRALQMFNLRDTMWINSNTFTSLQIIQSESHPNMFKQGPGKKAGSGKESLSVYGLFQHFTYTPQGRTRLKQTFFRPSVDLDTIHERHDFIAVFSRPDNLAALDKMTKALKHVRNLRPVMVNLRKGISTGSAKIAGFKTTVWASLLAFAFYAIDISDALREVSGAHILTLRTKALRVFEAAQLHRVGRMIQEIVDIDNSEEQGRTVVKQGIDRELDKVKDRYDGLNSLLKHVALEIAGTIPAAFEVDVNVIYFPQLGFNIAIPLDDYGAAAYTGSDDEWELMFITENRAYFKDLRMREMDEKLGDIYGIICEKEIEIVYDLAQRVLRYENMLVDASDICGDIDSLLALTQAASFYKLTRPRMVEQNLIRIKGGRHILQELTVSSYVPNDTLLVGGAESETNDAASSINQNPSMLLLTGPNYSGKSAYIKQVALIVYLAQIGSFVPADSAELGVTDRILTKINSQESVSKIQSTFMNDLQQISLCLKQVTNRSLVIIDEFGKGTNESDGIGLACGIFDYLLCLESPAKVIAATHFHEIFENNYLALRPHLHFGHMEVQVCEETQEIKDQITYLYNFRPGRDNKSFGTICAAINGIDPAVVSRANEIASLSARGENIVAACANLSPGEMQDLEEANSLARGFLEADFSQGGSDHVKAVFEGLFK</sequence>
<dbReference type="PANTHER" id="PTHR11361:SF20">
    <property type="entry name" value="MUTS PROTEIN HOMOLOG 5"/>
    <property type="match status" value="1"/>
</dbReference>
<dbReference type="Pfam" id="PF05192">
    <property type="entry name" value="MutS_III"/>
    <property type="match status" value="1"/>
</dbReference>
<dbReference type="InterPro" id="IPR036187">
    <property type="entry name" value="DNA_mismatch_repair_MutS_sf"/>
</dbReference>
<keyword evidence="4" id="KW-0158">Chromosome</keyword>
<keyword evidence="9" id="KW-0469">Meiosis</keyword>
<dbReference type="SMART" id="SM00534">
    <property type="entry name" value="MUTSac"/>
    <property type="match status" value="1"/>
</dbReference>
<evidence type="ECO:0000256" key="6">
    <source>
        <dbReference type="ARBA" id="ARBA00022840"/>
    </source>
</evidence>
<dbReference type="FunFam" id="3.40.50.300:FF:001067">
    <property type="entry name" value="DNA mismatch repair protein MSH5"/>
    <property type="match status" value="1"/>
</dbReference>
<keyword evidence="8" id="KW-0539">Nucleus</keyword>
<dbReference type="GO" id="GO:0140664">
    <property type="term" value="F:ATP-dependent DNA damage sensor activity"/>
    <property type="evidence" value="ECO:0007669"/>
    <property type="project" value="InterPro"/>
</dbReference>
<dbReference type="SMART" id="SM00533">
    <property type="entry name" value="MUTSd"/>
    <property type="match status" value="1"/>
</dbReference>
<dbReference type="PIRSF" id="PIRSF005813">
    <property type="entry name" value="MSH2"/>
    <property type="match status" value="1"/>
</dbReference>
<accession>A0A1V6UQX1</accession>
<dbReference type="SUPFAM" id="SSF52540">
    <property type="entry name" value="P-loop containing nucleoside triphosphate hydrolases"/>
    <property type="match status" value="1"/>
</dbReference>
<evidence type="ECO:0000256" key="5">
    <source>
        <dbReference type="ARBA" id="ARBA00022741"/>
    </source>
</evidence>
<evidence type="ECO:0000256" key="2">
    <source>
        <dbReference type="ARBA" id="ARBA00004286"/>
    </source>
</evidence>
<evidence type="ECO:0000313" key="14">
    <source>
        <dbReference type="EMBL" id="OQE40807.1"/>
    </source>
</evidence>
<feature type="domain" description="DNA mismatch repair proteins mutS family" evidence="13">
    <location>
        <begin position="781"/>
        <end position="797"/>
    </location>
</feature>
<dbReference type="GO" id="GO:0005694">
    <property type="term" value="C:chromosome"/>
    <property type="evidence" value="ECO:0007669"/>
    <property type="project" value="UniProtKB-SubCell"/>
</dbReference>
<evidence type="ECO:0000256" key="12">
    <source>
        <dbReference type="SAM" id="MobiDB-lite"/>
    </source>
</evidence>
<keyword evidence="7" id="KW-0238">DNA-binding</keyword>
<evidence type="ECO:0000256" key="3">
    <source>
        <dbReference type="ARBA" id="ARBA00006271"/>
    </source>
</evidence>
<dbReference type="GO" id="GO:0051026">
    <property type="term" value="P:chiasma assembly"/>
    <property type="evidence" value="ECO:0007669"/>
    <property type="project" value="TreeGrafter"/>
</dbReference>
<dbReference type="Pfam" id="PF00488">
    <property type="entry name" value="MutS_V"/>
    <property type="match status" value="1"/>
</dbReference>
<evidence type="ECO:0000256" key="10">
    <source>
        <dbReference type="ARBA" id="ARBA00073549"/>
    </source>
</evidence>
<dbReference type="GO" id="GO:0005634">
    <property type="term" value="C:nucleus"/>
    <property type="evidence" value="ECO:0007669"/>
    <property type="project" value="UniProtKB-SubCell"/>
</dbReference>
<dbReference type="FunFam" id="1.10.1420.10:FF:000050">
    <property type="entry name" value="DNA mismatch repair protein Msh5, putative"/>
    <property type="match status" value="1"/>
</dbReference>
<evidence type="ECO:0000256" key="8">
    <source>
        <dbReference type="ARBA" id="ARBA00023242"/>
    </source>
</evidence>
<dbReference type="GO" id="GO:0005524">
    <property type="term" value="F:ATP binding"/>
    <property type="evidence" value="ECO:0007669"/>
    <property type="project" value="UniProtKB-KW"/>
</dbReference>
<dbReference type="STRING" id="36646.A0A1V6UQX1"/>
<comment type="subcellular location">
    <subcellularLocation>
        <location evidence="2">Chromosome</location>
    </subcellularLocation>
    <subcellularLocation>
        <location evidence="1">Nucleus</location>
    </subcellularLocation>
</comment>
<name>A0A1V6UQX1_9EURO</name>